<sequence>MGRLLKESGMTFREGGGPENTSCSGQIVVPPS</sequence>
<reference evidence="2" key="2">
    <citation type="journal article" date="2015" name="Fish Shellfish Immunol.">
        <title>Early steps in the European eel (Anguilla anguilla)-Vibrio vulnificus interaction in the gills: Role of the RtxA13 toxin.</title>
        <authorList>
            <person name="Callol A."/>
            <person name="Pajuelo D."/>
            <person name="Ebbesson L."/>
            <person name="Teles M."/>
            <person name="MacKenzie S."/>
            <person name="Amaro C."/>
        </authorList>
    </citation>
    <scope>NUCLEOTIDE SEQUENCE</scope>
</reference>
<dbReference type="AlphaFoldDB" id="A0A0E9TV34"/>
<dbReference type="EMBL" id="GBXM01051822">
    <property type="protein sequence ID" value="JAH56755.1"/>
    <property type="molecule type" value="Transcribed_RNA"/>
</dbReference>
<organism evidence="2">
    <name type="scientific">Anguilla anguilla</name>
    <name type="common">European freshwater eel</name>
    <name type="synonym">Muraena anguilla</name>
    <dbReference type="NCBI Taxonomy" id="7936"/>
    <lineage>
        <taxon>Eukaryota</taxon>
        <taxon>Metazoa</taxon>
        <taxon>Chordata</taxon>
        <taxon>Craniata</taxon>
        <taxon>Vertebrata</taxon>
        <taxon>Euteleostomi</taxon>
        <taxon>Actinopterygii</taxon>
        <taxon>Neopterygii</taxon>
        <taxon>Teleostei</taxon>
        <taxon>Anguilliformes</taxon>
        <taxon>Anguillidae</taxon>
        <taxon>Anguilla</taxon>
    </lineage>
</organism>
<evidence type="ECO:0000313" key="2">
    <source>
        <dbReference type="EMBL" id="JAH56755.1"/>
    </source>
</evidence>
<feature type="region of interest" description="Disordered" evidence="1">
    <location>
        <begin position="1"/>
        <end position="32"/>
    </location>
</feature>
<protein>
    <submittedName>
        <fullName evidence="2">Uncharacterized protein</fullName>
    </submittedName>
</protein>
<evidence type="ECO:0000256" key="1">
    <source>
        <dbReference type="SAM" id="MobiDB-lite"/>
    </source>
</evidence>
<name>A0A0E9TV34_ANGAN</name>
<reference evidence="2" key="1">
    <citation type="submission" date="2014-11" db="EMBL/GenBank/DDBJ databases">
        <authorList>
            <person name="Amaro Gonzalez C."/>
        </authorList>
    </citation>
    <scope>NUCLEOTIDE SEQUENCE</scope>
</reference>
<accession>A0A0E9TV34</accession>
<proteinExistence type="predicted"/>